<dbReference type="InterPro" id="IPR026082">
    <property type="entry name" value="ABCA"/>
</dbReference>
<dbReference type="GO" id="GO:0005319">
    <property type="term" value="F:lipid transporter activity"/>
    <property type="evidence" value="ECO:0007669"/>
    <property type="project" value="TreeGrafter"/>
</dbReference>
<dbReference type="Pfam" id="PF13304">
    <property type="entry name" value="AAA_21"/>
    <property type="match status" value="1"/>
</dbReference>
<evidence type="ECO:0000256" key="2">
    <source>
        <dbReference type="ARBA" id="ARBA00022737"/>
    </source>
</evidence>
<dbReference type="InterPro" id="IPR027417">
    <property type="entry name" value="P-loop_NTPase"/>
</dbReference>
<sequence>MIGEPPIIFLDEPSAGMDPVARRHMWDVIQETAERRRDSAVVLTTHSMEEADALCSRIAIQASGQVRCLGTPQQLKEWHGTGLELNVRLEVPQPAAVQDVCRRWGGVPQDTRTAGEADELVEGAGSHFQQDVTLGALAEWKLSNECVDSVTCFLRERCADSGTVTCVERAGRTLSFRLAGKCLGGGPLPYGELFDILEGSRERLHFADFQLSQGTLERTFNRLAAEDLERVEATQDAKP</sequence>
<proteinExistence type="predicted"/>
<gene>
    <name evidence="4" type="ORF">BRAN1462_LOCUS27439</name>
</gene>
<reference evidence="4" key="1">
    <citation type="submission" date="2021-01" db="EMBL/GenBank/DDBJ databases">
        <authorList>
            <person name="Corre E."/>
            <person name="Pelletier E."/>
            <person name="Niang G."/>
            <person name="Scheremetjew M."/>
            <person name="Finn R."/>
            <person name="Kale V."/>
            <person name="Holt S."/>
            <person name="Cochrane G."/>
            <person name="Meng A."/>
            <person name="Brown T."/>
            <person name="Cohen L."/>
        </authorList>
    </citation>
    <scope>NUCLEOTIDE SEQUENCE</scope>
    <source>
        <strain evidence="4">RCC3387</strain>
    </source>
</reference>
<dbReference type="GO" id="GO:0016020">
    <property type="term" value="C:membrane"/>
    <property type="evidence" value="ECO:0007669"/>
    <property type="project" value="InterPro"/>
</dbReference>
<evidence type="ECO:0000313" key="4">
    <source>
        <dbReference type="EMBL" id="CAD9568756.1"/>
    </source>
</evidence>
<dbReference type="PANTHER" id="PTHR19229">
    <property type="entry name" value="ATP-BINDING CASSETTE TRANSPORTER SUBFAMILY A ABCA"/>
    <property type="match status" value="1"/>
</dbReference>
<name>A0A7S2K9A2_9DINO</name>
<dbReference type="SUPFAM" id="SSF52540">
    <property type="entry name" value="P-loop containing nucleoside triphosphate hydrolases"/>
    <property type="match status" value="1"/>
</dbReference>
<protein>
    <recommendedName>
        <fullName evidence="3">ATPase AAA-type core domain-containing protein</fullName>
    </recommendedName>
</protein>
<feature type="domain" description="ATPase AAA-type core" evidence="3">
    <location>
        <begin position="5"/>
        <end position="50"/>
    </location>
</feature>
<evidence type="ECO:0000259" key="3">
    <source>
        <dbReference type="Pfam" id="PF13304"/>
    </source>
</evidence>
<dbReference type="Gene3D" id="3.40.50.300">
    <property type="entry name" value="P-loop containing nucleotide triphosphate hydrolases"/>
    <property type="match status" value="1"/>
</dbReference>
<evidence type="ECO:0000256" key="1">
    <source>
        <dbReference type="ARBA" id="ARBA00022448"/>
    </source>
</evidence>
<accession>A0A7S2K9A2</accession>
<dbReference type="InterPro" id="IPR003959">
    <property type="entry name" value="ATPase_AAA_core"/>
</dbReference>
<dbReference type="PANTHER" id="PTHR19229:SF36">
    <property type="entry name" value="ATP-BINDING CASSETTE SUB-FAMILY A MEMBER 2"/>
    <property type="match status" value="1"/>
</dbReference>
<keyword evidence="2" id="KW-0677">Repeat</keyword>
<keyword evidence="1" id="KW-0813">Transport</keyword>
<dbReference type="EMBL" id="HBGW01043303">
    <property type="protein sequence ID" value="CAD9568756.1"/>
    <property type="molecule type" value="Transcribed_RNA"/>
</dbReference>
<dbReference type="AlphaFoldDB" id="A0A7S2K9A2"/>
<organism evidence="4">
    <name type="scientific">Zooxanthella nutricula</name>
    <dbReference type="NCBI Taxonomy" id="1333877"/>
    <lineage>
        <taxon>Eukaryota</taxon>
        <taxon>Sar</taxon>
        <taxon>Alveolata</taxon>
        <taxon>Dinophyceae</taxon>
        <taxon>Peridiniales</taxon>
        <taxon>Peridiniales incertae sedis</taxon>
        <taxon>Zooxanthella</taxon>
    </lineage>
</organism>
<dbReference type="GO" id="GO:0140359">
    <property type="term" value="F:ABC-type transporter activity"/>
    <property type="evidence" value="ECO:0007669"/>
    <property type="project" value="InterPro"/>
</dbReference>